<dbReference type="EMBL" id="CADEPI010000039">
    <property type="protein sequence ID" value="CAB3368691.1"/>
    <property type="molecule type" value="Genomic_DNA"/>
</dbReference>
<dbReference type="PANTHER" id="PTHR24198">
    <property type="entry name" value="ANKYRIN REPEAT AND PROTEIN KINASE DOMAIN-CONTAINING PROTEIN"/>
    <property type="match status" value="1"/>
</dbReference>
<dbReference type="Proteomes" id="UP000494165">
    <property type="component" value="Unassembled WGS sequence"/>
</dbReference>
<dbReference type="InterPro" id="IPR036770">
    <property type="entry name" value="Ankyrin_rpt-contain_sf"/>
</dbReference>
<name>A0A8S1CKQ2_9INSE</name>
<evidence type="ECO:0000256" key="1">
    <source>
        <dbReference type="ARBA" id="ARBA00022737"/>
    </source>
</evidence>
<dbReference type="SMART" id="SM00248">
    <property type="entry name" value="ANK"/>
    <property type="match status" value="3"/>
</dbReference>
<gene>
    <name evidence="4" type="ORF">CLODIP_2_CD00890</name>
</gene>
<dbReference type="Gene3D" id="1.25.40.20">
    <property type="entry name" value="Ankyrin repeat-containing domain"/>
    <property type="match status" value="2"/>
</dbReference>
<comment type="caution">
    <text evidence="4">The sequence shown here is derived from an EMBL/GenBank/DDBJ whole genome shotgun (WGS) entry which is preliminary data.</text>
</comment>
<dbReference type="OrthoDB" id="194358at2759"/>
<keyword evidence="2 3" id="KW-0040">ANK repeat</keyword>
<dbReference type="SUPFAM" id="SSF48403">
    <property type="entry name" value="Ankyrin repeat"/>
    <property type="match status" value="1"/>
</dbReference>
<dbReference type="PANTHER" id="PTHR24198:SF165">
    <property type="entry name" value="ANKYRIN REPEAT-CONTAINING PROTEIN-RELATED"/>
    <property type="match status" value="1"/>
</dbReference>
<feature type="repeat" description="ANK" evidence="3">
    <location>
        <begin position="168"/>
        <end position="200"/>
    </location>
</feature>
<dbReference type="AlphaFoldDB" id="A0A8S1CKQ2"/>
<dbReference type="PROSITE" id="PS50088">
    <property type="entry name" value="ANK_REPEAT"/>
    <property type="match status" value="1"/>
</dbReference>
<evidence type="ECO:0000256" key="3">
    <source>
        <dbReference type="PROSITE-ProRule" id="PRU00023"/>
    </source>
</evidence>
<keyword evidence="1" id="KW-0677">Repeat</keyword>
<dbReference type="Pfam" id="PF12796">
    <property type="entry name" value="Ank_2"/>
    <property type="match status" value="1"/>
</dbReference>
<sequence>MRVVIEEARAAVLIKFLDERSRFNFLDEMIDGYCSPLVNALLEERVGVAEELLNQGADIKVKTNGKNLLQICVEANKLESASFIHRKDGTLSRAKNGDGEFSIFVSISTSPAREQRLKFAKWFFDQEQDQQFLSAFLHFIVAQTDVAEEIIRHLGSAITPIVNLADMFGETPLHVALGEGKLEVAEALVENGADMNVKLDGKNLLLFCVMQNKLESAQFVHAKDESQILGTGRYGETALQLAREFATLNFEIWLEAKCGSEGEENASPEDSNIED</sequence>
<keyword evidence="5" id="KW-1185">Reference proteome</keyword>
<evidence type="ECO:0000256" key="2">
    <source>
        <dbReference type="ARBA" id="ARBA00023043"/>
    </source>
</evidence>
<reference evidence="4 5" key="1">
    <citation type="submission" date="2020-04" db="EMBL/GenBank/DDBJ databases">
        <authorList>
            <person name="Alioto T."/>
            <person name="Alioto T."/>
            <person name="Gomez Garrido J."/>
        </authorList>
    </citation>
    <scope>NUCLEOTIDE SEQUENCE [LARGE SCALE GENOMIC DNA]</scope>
</reference>
<proteinExistence type="predicted"/>
<accession>A0A8S1CKQ2</accession>
<evidence type="ECO:0000313" key="4">
    <source>
        <dbReference type="EMBL" id="CAB3368691.1"/>
    </source>
</evidence>
<evidence type="ECO:0000313" key="5">
    <source>
        <dbReference type="Proteomes" id="UP000494165"/>
    </source>
</evidence>
<organism evidence="4 5">
    <name type="scientific">Cloeon dipterum</name>
    <dbReference type="NCBI Taxonomy" id="197152"/>
    <lineage>
        <taxon>Eukaryota</taxon>
        <taxon>Metazoa</taxon>
        <taxon>Ecdysozoa</taxon>
        <taxon>Arthropoda</taxon>
        <taxon>Hexapoda</taxon>
        <taxon>Insecta</taxon>
        <taxon>Pterygota</taxon>
        <taxon>Palaeoptera</taxon>
        <taxon>Ephemeroptera</taxon>
        <taxon>Pisciforma</taxon>
        <taxon>Baetidae</taxon>
        <taxon>Cloeon</taxon>
    </lineage>
</organism>
<dbReference type="PROSITE" id="PS50297">
    <property type="entry name" value="ANK_REP_REGION"/>
    <property type="match status" value="1"/>
</dbReference>
<dbReference type="InterPro" id="IPR002110">
    <property type="entry name" value="Ankyrin_rpt"/>
</dbReference>
<protein>
    <submittedName>
        <fullName evidence="4">Uncharacterized protein</fullName>
    </submittedName>
</protein>